<dbReference type="InterPro" id="IPR036397">
    <property type="entry name" value="RNaseH_sf"/>
</dbReference>
<organism evidence="2 3">
    <name type="scientific">Rickettsia felis (strain ATCC VR-1525 / URRWXCal2)</name>
    <name type="common">Rickettsia azadi</name>
    <dbReference type="NCBI Taxonomy" id="315456"/>
    <lineage>
        <taxon>Bacteria</taxon>
        <taxon>Pseudomonadati</taxon>
        <taxon>Pseudomonadota</taxon>
        <taxon>Alphaproteobacteria</taxon>
        <taxon>Rickettsiales</taxon>
        <taxon>Rickettsiaceae</taxon>
        <taxon>Rickettsieae</taxon>
        <taxon>Rickettsia</taxon>
        <taxon>spotted fever group</taxon>
    </lineage>
</organism>
<evidence type="ECO:0000259" key="1">
    <source>
        <dbReference type="Pfam" id="PF13358"/>
    </source>
</evidence>
<proteinExistence type="predicted"/>
<dbReference type="STRING" id="315456.RF_0383"/>
<dbReference type="Gene3D" id="3.30.420.10">
    <property type="entry name" value="Ribonuclease H-like superfamily/Ribonuclease H"/>
    <property type="match status" value="1"/>
</dbReference>
<dbReference type="EMBL" id="CP000053">
    <property type="protein sequence ID" value="AAY61234.1"/>
    <property type="molecule type" value="Genomic_DNA"/>
</dbReference>
<sequence length="155" mass="18128">MYIDESGIEDNSCREYGWSVIGKRCYGEKVYQHKSRISMIAGLCHKEIIAPIIFDGNCNSNIFETYVRDILIKELRHGQIVVMDNINFHKNSEVKRLIESVGCSILFLPTYSPDLNPIEHYWFKIKNEIRKNASKFEQFLDAVYYTLKKVTNLSH</sequence>
<dbReference type="Proteomes" id="UP000008548">
    <property type="component" value="Chromosome"/>
</dbReference>
<evidence type="ECO:0000313" key="2">
    <source>
        <dbReference type="EMBL" id="AAY61234.1"/>
    </source>
</evidence>
<dbReference type="InterPro" id="IPR047655">
    <property type="entry name" value="Transpos_IS630-like"/>
</dbReference>
<reference evidence="2 3" key="1">
    <citation type="journal article" date="2005" name="PLoS Biol.">
        <title>The genome sequence of Rickettsia felis identifies the first putative conjugative plasmid in an obligate intracellular parasite.</title>
        <authorList>
            <person name="Ogata H."/>
            <person name="Renesto P."/>
            <person name="Audic S."/>
            <person name="Robert C."/>
            <person name="Blanc G."/>
            <person name="Fournier P.E."/>
            <person name="Parinello H."/>
            <person name="Claverie J.M."/>
            <person name="Raoult D."/>
        </authorList>
    </citation>
    <scope>NUCLEOTIDE SEQUENCE [LARGE SCALE GENOMIC DNA]</scope>
    <source>
        <strain evidence="3">ATCC VR-1525 / URRWXCal2</strain>
    </source>
</reference>
<dbReference type="InterPro" id="IPR038717">
    <property type="entry name" value="Tc1-like_DDE_dom"/>
</dbReference>
<name>Q4UMH4_RICFE</name>
<dbReference type="eggNOG" id="COG3335">
    <property type="taxonomic scope" value="Bacteria"/>
</dbReference>
<dbReference type="Pfam" id="PF13358">
    <property type="entry name" value="DDE_3"/>
    <property type="match status" value="1"/>
</dbReference>
<accession>Q4UMH4</accession>
<dbReference type="HOGENOM" id="CLU_056788_10_1_5"/>
<feature type="domain" description="Tc1-like transposase DDE" evidence="1">
    <location>
        <begin position="2"/>
        <end position="134"/>
    </location>
</feature>
<keyword evidence="3" id="KW-1185">Reference proteome</keyword>
<dbReference type="NCBIfam" id="NF033545">
    <property type="entry name" value="transpos_IS630"/>
    <property type="match status" value="1"/>
</dbReference>
<dbReference type="AlphaFoldDB" id="Q4UMH4"/>
<dbReference type="PANTHER" id="PTHR46564:SF1">
    <property type="entry name" value="TRANSPOSASE"/>
    <property type="match status" value="1"/>
</dbReference>
<evidence type="ECO:0000313" key="3">
    <source>
        <dbReference type="Proteomes" id="UP000008548"/>
    </source>
</evidence>
<protein>
    <submittedName>
        <fullName evidence="2">Transposase</fullName>
    </submittedName>
</protein>
<dbReference type="GO" id="GO:0003676">
    <property type="term" value="F:nucleic acid binding"/>
    <property type="evidence" value="ECO:0007669"/>
    <property type="project" value="InterPro"/>
</dbReference>
<dbReference type="KEGG" id="rfe:RF_0383"/>
<gene>
    <name evidence="2" type="ordered locus">RF_0383</name>
</gene>
<dbReference type="PANTHER" id="PTHR46564">
    <property type="entry name" value="TRANSPOSASE"/>
    <property type="match status" value="1"/>
</dbReference>